<name>A0A7Y9I6E9_9ACTN</name>
<dbReference type="InterPro" id="IPR011009">
    <property type="entry name" value="Kinase-like_dom_sf"/>
</dbReference>
<reference evidence="3 4" key="1">
    <citation type="submission" date="2020-07" db="EMBL/GenBank/DDBJ databases">
        <title>Sequencing the genomes of 1000 actinobacteria strains.</title>
        <authorList>
            <person name="Klenk H.-P."/>
        </authorList>
    </citation>
    <scope>NUCLEOTIDE SEQUENCE [LARGE SCALE GENOMIC DNA]</scope>
    <source>
        <strain evidence="3 4">DSM 22083</strain>
    </source>
</reference>
<protein>
    <recommendedName>
        <fullName evidence="2">Aminoglycoside phosphotransferase domain-containing protein</fullName>
    </recommendedName>
</protein>
<evidence type="ECO:0000313" key="4">
    <source>
        <dbReference type="Proteomes" id="UP000569914"/>
    </source>
</evidence>
<sequence length="364" mass="38932">MAYPSEVLYEPITGATVGVWRVDLPGGSMVLKQIHCGSSGDPRWPTSADPASNYYWRREADLLAPDSALRAALDGVPGGIRPVRCHGVFDRPDDTVALWLEHLTGVYGARWDPDRYGIVAAQLGRTQGALTESALLAAPELSRTWLREHVALHRADGDPLARPGIWEPALAAGLFAPDAPDRMNALWAKLPAWLDRVEALPRTLTHFDFHPGNLFDADGETVVIDWAYAGVGPVGLDPACLALEAVYDHHLAPEVLPELFDLVVDGYATGYRQAGGILDAAAVRQAMIIGVAVKLGWTVPALLEAVAENRATLNGAPLAEGARNWAAAGNLLLNLVEDVDDGEPAPTSQTKRPPAGAAIIEEKP</sequence>
<feature type="domain" description="Aminoglycoside phosphotransferase" evidence="2">
    <location>
        <begin position="132"/>
        <end position="272"/>
    </location>
</feature>
<keyword evidence="4" id="KW-1185">Reference proteome</keyword>
<dbReference type="Pfam" id="PF01636">
    <property type="entry name" value="APH"/>
    <property type="match status" value="1"/>
</dbReference>
<evidence type="ECO:0000259" key="2">
    <source>
        <dbReference type="Pfam" id="PF01636"/>
    </source>
</evidence>
<accession>A0A7Y9I6E9</accession>
<dbReference type="Proteomes" id="UP000569914">
    <property type="component" value="Unassembled WGS sequence"/>
</dbReference>
<gene>
    <name evidence="3" type="ORF">BKA15_002477</name>
</gene>
<dbReference type="InterPro" id="IPR002575">
    <property type="entry name" value="Aminoglycoside_PTrfase"/>
</dbReference>
<dbReference type="SUPFAM" id="SSF56112">
    <property type="entry name" value="Protein kinase-like (PK-like)"/>
    <property type="match status" value="1"/>
</dbReference>
<dbReference type="Gene3D" id="3.90.1200.10">
    <property type="match status" value="1"/>
</dbReference>
<dbReference type="AlphaFoldDB" id="A0A7Y9I6E9"/>
<dbReference type="RefSeq" id="WP_179751113.1">
    <property type="nucleotide sequence ID" value="NZ_JACCBU010000001.1"/>
</dbReference>
<proteinExistence type="predicted"/>
<evidence type="ECO:0000313" key="3">
    <source>
        <dbReference type="EMBL" id="NYE71148.1"/>
    </source>
</evidence>
<feature type="region of interest" description="Disordered" evidence="1">
    <location>
        <begin position="339"/>
        <end position="364"/>
    </location>
</feature>
<comment type="caution">
    <text evidence="3">The sequence shown here is derived from an EMBL/GenBank/DDBJ whole genome shotgun (WGS) entry which is preliminary data.</text>
</comment>
<dbReference type="EMBL" id="JACCBU010000001">
    <property type="protein sequence ID" value="NYE71148.1"/>
    <property type="molecule type" value="Genomic_DNA"/>
</dbReference>
<organism evidence="3 4">
    <name type="scientific">Microlunatus parietis</name>
    <dbReference type="NCBI Taxonomy" id="682979"/>
    <lineage>
        <taxon>Bacteria</taxon>
        <taxon>Bacillati</taxon>
        <taxon>Actinomycetota</taxon>
        <taxon>Actinomycetes</taxon>
        <taxon>Propionibacteriales</taxon>
        <taxon>Propionibacteriaceae</taxon>
        <taxon>Microlunatus</taxon>
    </lineage>
</organism>
<evidence type="ECO:0000256" key="1">
    <source>
        <dbReference type="SAM" id="MobiDB-lite"/>
    </source>
</evidence>